<reference evidence="2" key="1">
    <citation type="journal article" date="2016" name="Nat. Commun.">
        <title>The channel catfish genome sequence provides insights into the evolution of scale formation in teleosts.</title>
        <authorList>
            <person name="Liu Z."/>
            <person name="Liu S."/>
            <person name="Yao J."/>
            <person name="Bao L."/>
            <person name="Zhang J."/>
            <person name="Li Y."/>
            <person name="Jiang C."/>
            <person name="Sun L."/>
            <person name="Wang R."/>
            <person name="Zhang Y."/>
            <person name="Zhou T."/>
            <person name="Zeng Q."/>
            <person name="Fu Q."/>
            <person name="Gao S."/>
            <person name="Li N."/>
            <person name="Koren S."/>
            <person name="Jiang Y."/>
            <person name="Zimin A."/>
            <person name="Xu P."/>
            <person name="Phillippy A.M."/>
            <person name="Geng X."/>
            <person name="Song L."/>
            <person name="Sun F."/>
            <person name="Li C."/>
            <person name="Wang X."/>
            <person name="Chen A."/>
            <person name="Jin Y."/>
            <person name="Yuan Z."/>
            <person name="Yang Y."/>
            <person name="Tan S."/>
            <person name="Peatman E."/>
            <person name="Lu J."/>
            <person name="Qin Z."/>
            <person name="Dunham R."/>
            <person name="Li Z."/>
            <person name="Sonstegard T."/>
            <person name="Feng J."/>
            <person name="Danzmann R.G."/>
            <person name="Schroeder S."/>
            <person name="Scheffler B."/>
            <person name="Duke M.V."/>
            <person name="Ballard L."/>
            <person name="Kucuktas H."/>
            <person name="Kaltenboeck L."/>
            <person name="Liu H."/>
            <person name="Armbruster J."/>
            <person name="Xie Y."/>
            <person name="Kirby M.L."/>
            <person name="Tian Y."/>
            <person name="Flanagan M.E."/>
            <person name="Mu W."/>
            <person name="Waldbieser G.C."/>
        </authorList>
    </citation>
    <scope>NUCLEOTIDE SEQUENCE [LARGE SCALE GENOMIC DNA]</scope>
    <source>
        <strain evidence="2">SDA103</strain>
    </source>
</reference>
<feature type="region of interest" description="Disordered" evidence="1">
    <location>
        <begin position="27"/>
        <end position="93"/>
    </location>
</feature>
<dbReference type="RefSeq" id="XP_017326701.2">
    <property type="nucleotide sequence ID" value="XM_017471212.3"/>
</dbReference>
<keyword evidence="2" id="KW-1185">Reference proteome</keyword>
<proteinExistence type="predicted"/>
<organism evidence="2 3">
    <name type="scientific">Ictalurus punctatus</name>
    <name type="common">Channel catfish</name>
    <name type="synonym">Silurus punctatus</name>
    <dbReference type="NCBI Taxonomy" id="7998"/>
    <lineage>
        <taxon>Eukaryota</taxon>
        <taxon>Metazoa</taxon>
        <taxon>Chordata</taxon>
        <taxon>Craniata</taxon>
        <taxon>Vertebrata</taxon>
        <taxon>Euteleostomi</taxon>
        <taxon>Actinopterygii</taxon>
        <taxon>Neopterygii</taxon>
        <taxon>Teleostei</taxon>
        <taxon>Ostariophysi</taxon>
        <taxon>Siluriformes</taxon>
        <taxon>Ictaluridae</taxon>
        <taxon>Ictalurus</taxon>
    </lineage>
</organism>
<protein>
    <submittedName>
        <fullName evidence="3">Uncharacterized protein LOC108267209</fullName>
    </submittedName>
</protein>
<gene>
    <name evidence="3" type="primary">LOC108267209</name>
</gene>
<evidence type="ECO:0000256" key="1">
    <source>
        <dbReference type="SAM" id="MobiDB-lite"/>
    </source>
</evidence>
<sequence length="304" mass="34227">MVNGKHICSDPEDPWAIQVIKIVTGRTTTKAPNTPPSTSSTSWTTTTTSTSTPEISTTNTITTTTPKGTSTTWKTTTNITDTSSPKQPLGQQLSQWTTTQITRAKMTTTAARKPVITDNKTTSTTINSYTNYTETTITTPTTSKTSIKHILLIPEQSRTTTKLPLWQIMPSTTERSLNDRKSASRTPNNTPTQMSTSLTTENWRESTITPTPVPETYKYTKSTVTMTDSTPSTTYINHTSLMMESSRKIKTQNTKKTESNENRKQKTIVISQIPEKEREALDWTEHFCQWSEIQETRYCSFYYD</sequence>
<evidence type="ECO:0000313" key="2">
    <source>
        <dbReference type="Proteomes" id="UP000221080"/>
    </source>
</evidence>
<dbReference type="Proteomes" id="UP000221080">
    <property type="component" value="Chromosome 7"/>
</dbReference>
<dbReference type="GeneID" id="108267209"/>
<reference evidence="3" key="2">
    <citation type="submission" date="2025-08" db="UniProtKB">
        <authorList>
            <consortium name="RefSeq"/>
        </authorList>
    </citation>
    <scope>IDENTIFICATION</scope>
    <source>
        <tissue evidence="3">Blood</tissue>
    </source>
</reference>
<name>A0A2D0R9E7_ICTPU</name>
<feature type="region of interest" description="Disordered" evidence="1">
    <location>
        <begin position="170"/>
        <end position="214"/>
    </location>
</feature>
<feature type="compositionally biased region" description="Low complexity" evidence="1">
    <location>
        <begin position="27"/>
        <end position="85"/>
    </location>
</feature>
<dbReference type="AlphaFoldDB" id="A0A2D0R9E7"/>
<accession>A0A2D0R9E7</accession>
<dbReference type="KEGG" id="ipu:108267209"/>
<feature type="compositionally biased region" description="Polar residues" evidence="1">
    <location>
        <begin position="184"/>
        <end position="210"/>
    </location>
</feature>
<evidence type="ECO:0000313" key="3">
    <source>
        <dbReference type="RefSeq" id="XP_017326701.2"/>
    </source>
</evidence>